<gene>
    <name evidence="3" type="ORF">M427DRAFT_33548</name>
</gene>
<evidence type="ECO:0008006" key="5">
    <source>
        <dbReference type="Google" id="ProtNLM"/>
    </source>
</evidence>
<sequence>MALLTILTIPMFIASVALGLVTYYLLYLCNAFLLSPIASIPGSALGIAFPPIGWWKLATGTAYAWKFNLHKKFGAILLRVHDIRKARFYQDIKMDPEGPDAVLTICDKPYHRKVRLAISPAFSIRFLAGLEDQMDAVWHVLECKLKDEARKSEGRGYANVDLVEMFAAVALDIITSTSSCLGIPHHTDPLANNVLQNPATMPLLALLTIPAILASLAISLLTYYLLYLLDAFVRSPIASIPGSALDIACPPIGWWNLISGRGSLWKFDLHERFGGIVRIDSKTISIADPILAQKDPDGLLTISDKEYHRKTRLAMSPAFSIRFLAGLEDQMDGVWKVLENKLKDEARQGHGYAKEDLVELFAAVALDVISSTAFGESLNAIHRGDHPVRTAGRWNTIITVFHSIMPFNMYAIPWCMNTLQVQWNHLAA</sequence>
<dbReference type="SUPFAM" id="SSF48264">
    <property type="entry name" value="Cytochrome P450"/>
    <property type="match status" value="2"/>
</dbReference>
<evidence type="ECO:0000313" key="3">
    <source>
        <dbReference type="EMBL" id="KXS13894.1"/>
    </source>
</evidence>
<accession>A0A139AB48</accession>
<comment type="similarity">
    <text evidence="1">Belongs to the cytochrome P450 family.</text>
</comment>
<dbReference type="AlphaFoldDB" id="A0A139AB48"/>
<proteinExistence type="inferred from homology"/>
<dbReference type="InterPro" id="IPR050121">
    <property type="entry name" value="Cytochrome_P450_monoxygenase"/>
</dbReference>
<keyword evidence="4" id="KW-1185">Reference proteome</keyword>
<evidence type="ECO:0000256" key="1">
    <source>
        <dbReference type="ARBA" id="ARBA00010617"/>
    </source>
</evidence>
<dbReference type="EMBL" id="KQ965773">
    <property type="protein sequence ID" value="KXS13894.1"/>
    <property type="molecule type" value="Genomic_DNA"/>
</dbReference>
<dbReference type="GO" id="GO:0004497">
    <property type="term" value="F:monooxygenase activity"/>
    <property type="evidence" value="ECO:0007669"/>
    <property type="project" value="InterPro"/>
</dbReference>
<dbReference type="PANTHER" id="PTHR24305:SF166">
    <property type="entry name" value="CYTOCHROME P450 12A4, MITOCHONDRIAL-RELATED"/>
    <property type="match status" value="1"/>
</dbReference>
<dbReference type="Gene3D" id="1.10.630.10">
    <property type="entry name" value="Cytochrome P450"/>
    <property type="match status" value="2"/>
</dbReference>
<dbReference type="OrthoDB" id="1470350at2759"/>
<name>A0A139AB48_GONPJ</name>
<evidence type="ECO:0000313" key="4">
    <source>
        <dbReference type="Proteomes" id="UP000070544"/>
    </source>
</evidence>
<dbReference type="PANTHER" id="PTHR24305">
    <property type="entry name" value="CYTOCHROME P450"/>
    <property type="match status" value="1"/>
</dbReference>
<keyword evidence="2" id="KW-1133">Transmembrane helix</keyword>
<feature type="transmembrane region" description="Helical" evidence="2">
    <location>
        <begin position="203"/>
        <end position="226"/>
    </location>
</feature>
<dbReference type="Proteomes" id="UP000070544">
    <property type="component" value="Unassembled WGS sequence"/>
</dbReference>
<keyword evidence="2" id="KW-0472">Membrane</keyword>
<organism evidence="3 4">
    <name type="scientific">Gonapodya prolifera (strain JEL478)</name>
    <name type="common">Monoblepharis prolifera</name>
    <dbReference type="NCBI Taxonomy" id="1344416"/>
    <lineage>
        <taxon>Eukaryota</taxon>
        <taxon>Fungi</taxon>
        <taxon>Fungi incertae sedis</taxon>
        <taxon>Chytridiomycota</taxon>
        <taxon>Chytridiomycota incertae sedis</taxon>
        <taxon>Monoblepharidomycetes</taxon>
        <taxon>Monoblepharidales</taxon>
        <taxon>Gonapodyaceae</taxon>
        <taxon>Gonapodya</taxon>
    </lineage>
</organism>
<dbReference type="GO" id="GO:0016705">
    <property type="term" value="F:oxidoreductase activity, acting on paired donors, with incorporation or reduction of molecular oxygen"/>
    <property type="evidence" value="ECO:0007669"/>
    <property type="project" value="InterPro"/>
</dbReference>
<dbReference type="GO" id="GO:0020037">
    <property type="term" value="F:heme binding"/>
    <property type="evidence" value="ECO:0007669"/>
    <property type="project" value="InterPro"/>
</dbReference>
<keyword evidence="2" id="KW-0812">Transmembrane</keyword>
<protein>
    <recommendedName>
        <fullName evidence="5">Cytochrome P450</fullName>
    </recommendedName>
</protein>
<reference evidence="3 4" key="1">
    <citation type="journal article" date="2015" name="Genome Biol. Evol.">
        <title>Phylogenomic analyses indicate that early fungi evolved digesting cell walls of algal ancestors of land plants.</title>
        <authorList>
            <person name="Chang Y."/>
            <person name="Wang S."/>
            <person name="Sekimoto S."/>
            <person name="Aerts A.L."/>
            <person name="Choi C."/>
            <person name="Clum A."/>
            <person name="LaButti K.M."/>
            <person name="Lindquist E.A."/>
            <person name="Yee Ngan C."/>
            <person name="Ohm R.A."/>
            <person name="Salamov A.A."/>
            <person name="Grigoriev I.V."/>
            <person name="Spatafora J.W."/>
            <person name="Berbee M.L."/>
        </authorList>
    </citation>
    <scope>NUCLEOTIDE SEQUENCE [LARGE SCALE GENOMIC DNA]</scope>
    <source>
        <strain evidence="3 4">JEL478</strain>
    </source>
</reference>
<dbReference type="GO" id="GO:0005506">
    <property type="term" value="F:iron ion binding"/>
    <property type="evidence" value="ECO:0007669"/>
    <property type="project" value="InterPro"/>
</dbReference>
<evidence type="ECO:0000256" key="2">
    <source>
        <dbReference type="SAM" id="Phobius"/>
    </source>
</evidence>
<dbReference type="InterPro" id="IPR036396">
    <property type="entry name" value="Cyt_P450_sf"/>
</dbReference>